<keyword evidence="7" id="KW-0175">Coiled coil</keyword>
<evidence type="ECO:0000256" key="1">
    <source>
        <dbReference type="ARBA" id="ARBA00004496"/>
    </source>
</evidence>
<comment type="subcellular location">
    <subcellularLocation>
        <location evidence="1">Cytoplasm</location>
    </subcellularLocation>
</comment>
<evidence type="ECO:0000256" key="7">
    <source>
        <dbReference type="SAM" id="Coils"/>
    </source>
</evidence>
<reference evidence="10" key="2">
    <citation type="submission" date="2025-04" db="UniProtKB">
        <authorList>
            <consortium name="RefSeq"/>
        </authorList>
    </citation>
    <scope>IDENTIFICATION</scope>
    <source>
        <tissue evidence="10">Whole body</tissue>
    </source>
</reference>
<gene>
    <name evidence="8" type="primary">chrb_0</name>
    <name evidence="10" type="synonym">LOC112689900</name>
    <name evidence="8" type="ORF">g.141993</name>
</gene>
<evidence type="ECO:0000313" key="10">
    <source>
        <dbReference type="RefSeq" id="XP_025419560.1"/>
    </source>
</evidence>
<dbReference type="GO" id="GO:0005737">
    <property type="term" value="C:cytoplasm"/>
    <property type="evidence" value="ECO:0007669"/>
    <property type="project" value="UniProtKB-SubCell"/>
</dbReference>
<evidence type="ECO:0000256" key="6">
    <source>
        <dbReference type="ARBA" id="ARBA00059352"/>
    </source>
</evidence>
<evidence type="ECO:0000256" key="5">
    <source>
        <dbReference type="ARBA" id="ARBA00022703"/>
    </source>
</evidence>
<name>A0A2S2PZ77_9HEMI</name>
<keyword evidence="4" id="KW-0963">Cytoplasm</keyword>
<organism evidence="8">
    <name type="scientific">Sipha flava</name>
    <name type="common">yellow sugarcane aphid</name>
    <dbReference type="NCBI Taxonomy" id="143950"/>
    <lineage>
        <taxon>Eukaryota</taxon>
        <taxon>Metazoa</taxon>
        <taxon>Ecdysozoa</taxon>
        <taxon>Arthropoda</taxon>
        <taxon>Hexapoda</taxon>
        <taxon>Insecta</taxon>
        <taxon>Pterygota</taxon>
        <taxon>Neoptera</taxon>
        <taxon>Paraneoptera</taxon>
        <taxon>Hemiptera</taxon>
        <taxon>Sternorrhyncha</taxon>
        <taxon>Aphidomorpha</taxon>
        <taxon>Aphidoidea</taxon>
        <taxon>Aphididae</taxon>
        <taxon>Sipha</taxon>
    </lineage>
</organism>
<evidence type="ECO:0000256" key="4">
    <source>
        <dbReference type="ARBA" id="ARBA00022490"/>
    </source>
</evidence>
<dbReference type="AlphaFoldDB" id="A0A2S2PZ77"/>
<dbReference type="Gene3D" id="3.90.470.40">
    <property type="entry name" value="RTP801-like"/>
    <property type="match status" value="1"/>
</dbReference>
<sequence length="190" mass="21526">MSNSRRREVVRLSDVFRKIAGMWHGQDAMVAAAANAAADKEGQLITGILKLEDIESETSAFKALHQRLEEELRAAKRAQLSCGEVLLPPDLLRRIAHDVLKMAESEPCGLRGCTLYLNFEGEQECRKIGTIKCDTNTVSTFELFLTLKQDPKNTWSLIPLFIRNLTKGGTIVIDREFTIEKRKLYRSFLE</sequence>
<dbReference type="GO" id="GO:0006915">
    <property type="term" value="P:apoptotic process"/>
    <property type="evidence" value="ECO:0007669"/>
    <property type="project" value="UniProtKB-KW"/>
</dbReference>
<dbReference type="InterPro" id="IPR012918">
    <property type="entry name" value="RTP801-like"/>
</dbReference>
<evidence type="ECO:0000313" key="9">
    <source>
        <dbReference type="Proteomes" id="UP000694846"/>
    </source>
</evidence>
<dbReference type="GO" id="GO:0045926">
    <property type="term" value="P:negative regulation of growth"/>
    <property type="evidence" value="ECO:0007669"/>
    <property type="project" value="UniProtKB-ARBA"/>
</dbReference>
<dbReference type="OrthoDB" id="10018535at2759"/>
<reference evidence="8" key="1">
    <citation type="submission" date="2018-04" db="EMBL/GenBank/DDBJ databases">
        <title>Transcriptome assembly of Sipha flava.</title>
        <authorList>
            <person name="Scully E.D."/>
            <person name="Geib S.M."/>
            <person name="Palmer N.A."/>
            <person name="Koch K."/>
            <person name="Bradshaw J."/>
            <person name="Heng-Moss T."/>
            <person name="Sarath G."/>
        </authorList>
    </citation>
    <scope>NUCLEOTIDE SEQUENCE</scope>
</reference>
<proteinExistence type="inferred from homology"/>
<dbReference type="GO" id="GO:0008258">
    <property type="term" value="P:head involution"/>
    <property type="evidence" value="ECO:0007669"/>
    <property type="project" value="UniProtKB-ARBA"/>
</dbReference>
<feature type="coiled-coil region" evidence="7">
    <location>
        <begin position="51"/>
        <end position="78"/>
    </location>
</feature>
<accession>A0A2S2PZ77</accession>
<keyword evidence="9" id="KW-1185">Reference proteome</keyword>
<evidence type="ECO:0000313" key="8">
    <source>
        <dbReference type="EMBL" id="MBY70684.1"/>
    </source>
</evidence>
<keyword evidence="3" id="KW-0217">Developmental protein</keyword>
<comment type="function">
    <text evidence="6">Inhibits cell growth by regulating the Tor pathway upstream of the Tsc1-Tsc2 complex and downstream of Akt1. Acts as a cell death activator during head development.</text>
</comment>
<dbReference type="InterPro" id="IPR038281">
    <property type="entry name" value="RTP801-like_C_sf"/>
</dbReference>
<dbReference type="Proteomes" id="UP000694846">
    <property type="component" value="Unplaced"/>
</dbReference>
<dbReference type="GO" id="GO:0009968">
    <property type="term" value="P:negative regulation of signal transduction"/>
    <property type="evidence" value="ECO:0007669"/>
    <property type="project" value="InterPro"/>
</dbReference>
<dbReference type="FunFam" id="3.90.470.40:FF:000003">
    <property type="entry name" value="Charybde, isoform E"/>
    <property type="match status" value="1"/>
</dbReference>
<evidence type="ECO:0000256" key="3">
    <source>
        <dbReference type="ARBA" id="ARBA00022473"/>
    </source>
</evidence>
<keyword evidence="5" id="KW-0053">Apoptosis</keyword>
<dbReference type="Pfam" id="PF07809">
    <property type="entry name" value="RTP801_C"/>
    <property type="match status" value="1"/>
</dbReference>
<dbReference type="GO" id="GO:0006979">
    <property type="term" value="P:response to oxidative stress"/>
    <property type="evidence" value="ECO:0007669"/>
    <property type="project" value="UniProtKB-ARBA"/>
</dbReference>
<dbReference type="PANTHER" id="PTHR12478">
    <property type="entry name" value="DNA-DAMAGE-INDUCIBLE TRANSCRIPT 4 PROTEIN DDIT4"/>
    <property type="match status" value="1"/>
</dbReference>
<dbReference type="EMBL" id="GGMS01001481">
    <property type="protein sequence ID" value="MBY70684.1"/>
    <property type="molecule type" value="Transcribed_RNA"/>
</dbReference>
<evidence type="ECO:0000256" key="2">
    <source>
        <dbReference type="ARBA" id="ARBA00010670"/>
    </source>
</evidence>
<dbReference type="GO" id="GO:0032006">
    <property type="term" value="P:regulation of TOR signaling"/>
    <property type="evidence" value="ECO:0007669"/>
    <property type="project" value="TreeGrafter"/>
</dbReference>
<dbReference type="RefSeq" id="XP_025419560.1">
    <property type="nucleotide sequence ID" value="XM_025563775.1"/>
</dbReference>
<comment type="similarity">
    <text evidence="2">Belongs to the DDIT4 family.</text>
</comment>
<protein>
    <submittedName>
        <fullName evidence="8 10">Protein charybde</fullName>
    </submittedName>
</protein>
<dbReference type="PANTHER" id="PTHR12478:SF16">
    <property type="entry name" value="PROTEIN CHARYBDE-RELATED"/>
    <property type="match status" value="1"/>
</dbReference>